<evidence type="ECO:0000256" key="1">
    <source>
        <dbReference type="ARBA" id="ARBA00010875"/>
    </source>
</evidence>
<feature type="binding site" evidence="9">
    <location>
        <position position="130"/>
    </location>
    <ligand>
        <name>Zn(2+)</name>
        <dbReference type="ChEBI" id="CHEBI:29105"/>
        <note>catalytic</note>
    </ligand>
</feature>
<gene>
    <name evidence="9 10" type="primary">ybeY</name>
    <name evidence="10" type="ORF">FHP05_03030</name>
</gene>
<dbReference type="PANTHER" id="PTHR46986:SF1">
    <property type="entry name" value="ENDORIBONUCLEASE YBEY, CHLOROPLASTIC"/>
    <property type="match status" value="1"/>
</dbReference>
<feature type="binding site" evidence="9">
    <location>
        <position position="120"/>
    </location>
    <ligand>
        <name>Zn(2+)</name>
        <dbReference type="ChEBI" id="CHEBI:29105"/>
        <note>catalytic</note>
    </ligand>
</feature>
<dbReference type="GO" id="GO:0004521">
    <property type="term" value="F:RNA endonuclease activity"/>
    <property type="evidence" value="ECO:0007669"/>
    <property type="project" value="UniProtKB-UniRule"/>
</dbReference>
<dbReference type="RefSeq" id="WP_147665743.1">
    <property type="nucleotide sequence ID" value="NZ_VDUW01000001.1"/>
</dbReference>
<evidence type="ECO:0000256" key="8">
    <source>
        <dbReference type="ARBA" id="ARBA00022833"/>
    </source>
</evidence>
<accession>A0A5C8P3Y6</accession>
<dbReference type="PROSITE" id="PS01306">
    <property type="entry name" value="UPF0054"/>
    <property type="match status" value="1"/>
</dbReference>
<dbReference type="GO" id="GO:0005737">
    <property type="term" value="C:cytoplasm"/>
    <property type="evidence" value="ECO:0007669"/>
    <property type="project" value="UniProtKB-SubCell"/>
</dbReference>
<keyword evidence="9" id="KW-0963">Cytoplasm</keyword>
<keyword evidence="8 9" id="KW-0862">Zinc</keyword>
<sequence>MRIDCNDLTETLEDSHLQLVKDLLLFTATKEKIPDKAEVSLSFVTNKEIQKINATYRGIDQPTDVISFALEEEAEGELSVNDADLPLILGDIIISIEKAEEQREAYGHTFERELGFLAVHGLLHLLGYDHMNEDDEKIMFGKQEEILGAFDLER</sequence>
<keyword evidence="2 9" id="KW-0690">Ribosome biogenesis</keyword>
<evidence type="ECO:0000256" key="7">
    <source>
        <dbReference type="ARBA" id="ARBA00022801"/>
    </source>
</evidence>
<proteinExistence type="inferred from homology"/>
<keyword evidence="11" id="KW-1185">Reference proteome</keyword>
<dbReference type="SUPFAM" id="SSF55486">
    <property type="entry name" value="Metalloproteases ('zincins'), catalytic domain"/>
    <property type="match status" value="1"/>
</dbReference>
<evidence type="ECO:0000256" key="2">
    <source>
        <dbReference type="ARBA" id="ARBA00022517"/>
    </source>
</evidence>
<reference evidence="10 11" key="1">
    <citation type="submission" date="2019-06" db="EMBL/GenBank/DDBJ databases">
        <title>Cerasibacillus sp. nov., isolated from maize field.</title>
        <authorList>
            <person name="Lin S.-Y."/>
            <person name="Tsai C.-F."/>
            <person name="Young C.-C."/>
        </authorList>
    </citation>
    <scope>NUCLEOTIDE SEQUENCE [LARGE SCALE GENOMIC DNA]</scope>
    <source>
        <strain evidence="10 11">CC-CFT480</strain>
    </source>
</reference>
<dbReference type="GO" id="GO:0004222">
    <property type="term" value="F:metalloendopeptidase activity"/>
    <property type="evidence" value="ECO:0007669"/>
    <property type="project" value="InterPro"/>
</dbReference>
<name>A0A5C8P3Y6_9BACI</name>
<dbReference type="InterPro" id="IPR023091">
    <property type="entry name" value="MetalPrtase_cat_dom_sf_prd"/>
</dbReference>
<evidence type="ECO:0000256" key="4">
    <source>
        <dbReference type="ARBA" id="ARBA00022722"/>
    </source>
</evidence>
<dbReference type="EMBL" id="VDUW01000001">
    <property type="protein sequence ID" value="TXL68007.1"/>
    <property type="molecule type" value="Genomic_DNA"/>
</dbReference>
<dbReference type="InterPro" id="IPR002036">
    <property type="entry name" value="YbeY"/>
</dbReference>
<evidence type="ECO:0000256" key="3">
    <source>
        <dbReference type="ARBA" id="ARBA00022552"/>
    </source>
</evidence>
<comment type="subcellular location">
    <subcellularLocation>
        <location evidence="9">Cytoplasm</location>
    </subcellularLocation>
</comment>
<dbReference type="OrthoDB" id="9807740at2"/>
<keyword evidence="6 9" id="KW-0255">Endonuclease</keyword>
<dbReference type="GO" id="GO:0006364">
    <property type="term" value="P:rRNA processing"/>
    <property type="evidence" value="ECO:0007669"/>
    <property type="project" value="UniProtKB-UniRule"/>
</dbReference>
<dbReference type="Proteomes" id="UP000321574">
    <property type="component" value="Unassembled WGS sequence"/>
</dbReference>
<keyword evidence="4 9" id="KW-0540">Nuclease</keyword>
<dbReference type="Pfam" id="PF02130">
    <property type="entry name" value="YbeY"/>
    <property type="match status" value="1"/>
</dbReference>
<dbReference type="EC" id="3.1.-.-" evidence="9"/>
<keyword evidence="3 9" id="KW-0698">rRNA processing</keyword>
<comment type="caution">
    <text evidence="10">The sequence shown here is derived from an EMBL/GenBank/DDBJ whole genome shotgun (WGS) entry which is preliminary data.</text>
</comment>
<comment type="function">
    <text evidence="9">Single strand-specific metallo-endoribonuclease involved in late-stage 70S ribosome quality control and in maturation of the 3' terminus of the 16S rRNA.</text>
</comment>
<feature type="binding site" evidence="9">
    <location>
        <position position="124"/>
    </location>
    <ligand>
        <name>Zn(2+)</name>
        <dbReference type="ChEBI" id="CHEBI:29105"/>
        <note>catalytic</note>
    </ligand>
</feature>
<evidence type="ECO:0000256" key="5">
    <source>
        <dbReference type="ARBA" id="ARBA00022723"/>
    </source>
</evidence>
<dbReference type="PANTHER" id="PTHR46986">
    <property type="entry name" value="ENDORIBONUCLEASE YBEY, CHLOROPLASTIC"/>
    <property type="match status" value="1"/>
</dbReference>
<dbReference type="InterPro" id="IPR020549">
    <property type="entry name" value="YbeY_CS"/>
</dbReference>
<evidence type="ECO:0000313" key="11">
    <source>
        <dbReference type="Proteomes" id="UP000321574"/>
    </source>
</evidence>
<comment type="similarity">
    <text evidence="1 9">Belongs to the endoribonuclease YbeY family.</text>
</comment>
<evidence type="ECO:0000256" key="9">
    <source>
        <dbReference type="HAMAP-Rule" id="MF_00009"/>
    </source>
</evidence>
<keyword evidence="7 9" id="KW-0378">Hydrolase</keyword>
<evidence type="ECO:0000256" key="6">
    <source>
        <dbReference type="ARBA" id="ARBA00022759"/>
    </source>
</evidence>
<dbReference type="GO" id="GO:0008270">
    <property type="term" value="F:zinc ion binding"/>
    <property type="evidence" value="ECO:0007669"/>
    <property type="project" value="UniProtKB-UniRule"/>
</dbReference>
<evidence type="ECO:0000313" key="10">
    <source>
        <dbReference type="EMBL" id="TXL68007.1"/>
    </source>
</evidence>
<dbReference type="HAMAP" id="MF_00009">
    <property type="entry name" value="Endoribonucl_YbeY"/>
    <property type="match status" value="1"/>
</dbReference>
<comment type="cofactor">
    <cofactor evidence="9">
        <name>Zn(2+)</name>
        <dbReference type="ChEBI" id="CHEBI:29105"/>
    </cofactor>
    <text evidence="9">Binds 1 zinc ion.</text>
</comment>
<dbReference type="Gene3D" id="3.40.390.30">
    <property type="entry name" value="Metalloproteases ('zincins'), catalytic domain"/>
    <property type="match status" value="1"/>
</dbReference>
<keyword evidence="5 9" id="KW-0479">Metal-binding</keyword>
<organism evidence="10 11">
    <name type="scientific">Cerasibacillus terrae</name>
    <dbReference type="NCBI Taxonomy" id="2498845"/>
    <lineage>
        <taxon>Bacteria</taxon>
        <taxon>Bacillati</taxon>
        <taxon>Bacillota</taxon>
        <taxon>Bacilli</taxon>
        <taxon>Bacillales</taxon>
        <taxon>Bacillaceae</taxon>
        <taxon>Cerasibacillus</taxon>
    </lineage>
</organism>
<protein>
    <recommendedName>
        <fullName evidence="9">Endoribonuclease YbeY</fullName>
        <ecNumber evidence="9">3.1.-.-</ecNumber>
    </recommendedName>
</protein>
<dbReference type="NCBIfam" id="TIGR00043">
    <property type="entry name" value="rRNA maturation RNase YbeY"/>
    <property type="match status" value="1"/>
</dbReference>
<dbReference type="AlphaFoldDB" id="A0A5C8P3Y6"/>